<dbReference type="Proteomes" id="UP001632037">
    <property type="component" value="Unassembled WGS sequence"/>
</dbReference>
<gene>
    <name evidence="1" type="ORF">V7S43_008091</name>
</gene>
<accession>A0ABD3FL65</accession>
<protein>
    <submittedName>
        <fullName evidence="1">Uncharacterized protein</fullName>
    </submittedName>
</protein>
<name>A0ABD3FL65_9STRA</name>
<organism evidence="1 2">
    <name type="scientific">Phytophthora oleae</name>
    <dbReference type="NCBI Taxonomy" id="2107226"/>
    <lineage>
        <taxon>Eukaryota</taxon>
        <taxon>Sar</taxon>
        <taxon>Stramenopiles</taxon>
        <taxon>Oomycota</taxon>
        <taxon>Peronosporomycetes</taxon>
        <taxon>Peronosporales</taxon>
        <taxon>Peronosporaceae</taxon>
        <taxon>Phytophthora</taxon>
    </lineage>
</organism>
<dbReference type="EMBL" id="JBIMZQ010000015">
    <property type="protein sequence ID" value="KAL3667152.1"/>
    <property type="molecule type" value="Genomic_DNA"/>
</dbReference>
<proteinExistence type="predicted"/>
<keyword evidence="2" id="KW-1185">Reference proteome</keyword>
<evidence type="ECO:0000313" key="2">
    <source>
        <dbReference type="Proteomes" id="UP001632037"/>
    </source>
</evidence>
<evidence type="ECO:0000313" key="1">
    <source>
        <dbReference type="EMBL" id="KAL3667152.1"/>
    </source>
</evidence>
<sequence length="313" mass="35518">MVGRLHSRDCQPRKPVTAKQASATVTRLIQWKKRNDAKREVKAQLQEDERIEEEKQFLSSAKTLPLSQVQAAALRNYHAANTLRWKKLVLQSLVEQQQLDEEEAECTFQPRLVARSRRSSPSACQSEKKCTCRSSCAAAAANLPSQPRKLPGLLQGSRRLADGDVFERLYKPQAETLVTTTVYTPGSTAKRTSSRVAAAFVARQERDQEDRQRRRLKQAVQERYSHMPKLSKHSREICAALREGEAEVDGHYRRKKHSNSTRKLGRQPLYTIPACPAVSKQSEFARSPFTSIIQALQQQEETMRSMSKCAKSN</sequence>
<dbReference type="AlphaFoldDB" id="A0ABD3FL65"/>
<reference evidence="1 2" key="1">
    <citation type="submission" date="2024-09" db="EMBL/GenBank/DDBJ databases">
        <title>Genome sequencing and assembly of Phytophthora oleae, isolate VK10A, causative agent of rot of olive drupes.</title>
        <authorList>
            <person name="Conti Taguali S."/>
            <person name="Riolo M."/>
            <person name="La Spada F."/>
            <person name="Cacciola S.O."/>
            <person name="Dionisio G."/>
        </authorList>
    </citation>
    <scope>NUCLEOTIDE SEQUENCE [LARGE SCALE GENOMIC DNA]</scope>
    <source>
        <strain evidence="1 2">VK10A</strain>
    </source>
</reference>
<comment type="caution">
    <text evidence="1">The sequence shown here is derived from an EMBL/GenBank/DDBJ whole genome shotgun (WGS) entry which is preliminary data.</text>
</comment>